<dbReference type="Proteomes" id="UP000198606">
    <property type="component" value="Unassembled WGS sequence"/>
</dbReference>
<reference evidence="2 3" key="1">
    <citation type="submission" date="2016-10" db="EMBL/GenBank/DDBJ databases">
        <authorList>
            <person name="de Groot N.N."/>
        </authorList>
    </citation>
    <scope>NUCLEOTIDE SEQUENCE [LARGE SCALE GENOMIC DNA]</scope>
    <source>
        <strain evidence="2 3">LMG 18387</strain>
    </source>
</reference>
<dbReference type="EMBL" id="FNDG01000001">
    <property type="protein sequence ID" value="SDG87257.1"/>
    <property type="molecule type" value="Genomic_DNA"/>
</dbReference>
<dbReference type="STRING" id="29435.SAMN05216588_101260"/>
<protein>
    <submittedName>
        <fullName evidence="2">Uncharacterized protein</fullName>
    </submittedName>
</protein>
<evidence type="ECO:0000313" key="3">
    <source>
        <dbReference type="Proteomes" id="UP000198606"/>
    </source>
</evidence>
<organism evidence="2 3">
    <name type="scientific">Phytopseudomonas flavescens</name>
    <dbReference type="NCBI Taxonomy" id="29435"/>
    <lineage>
        <taxon>Bacteria</taxon>
        <taxon>Pseudomonadati</taxon>
        <taxon>Pseudomonadota</taxon>
        <taxon>Gammaproteobacteria</taxon>
        <taxon>Pseudomonadales</taxon>
        <taxon>Pseudomonadaceae</taxon>
        <taxon>Phytopseudomonas</taxon>
    </lineage>
</organism>
<feature type="compositionally biased region" description="Basic and acidic residues" evidence="1">
    <location>
        <begin position="1"/>
        <end position="12"/>
    </location>
</feature>
<gene>
    <name evidence="2" type="ORF">SAMN05216588_101260</name>
</gene>
<evidence type="ECO:0000313" key="2">
    <source>
        <dbReference type="EMBL" id="SDG87257.1"/>
    </source>
</evidence>
<dbReference type="RefSeq" id="WP_084305512.1">
    <property type="nucleotide sequence ID" value="NZ_FNDG01000001.1"/>
</dbReference>
<evidence type="ECO:0000256" key="1">
    <source>
        <dbReference type="SAM" id="MobiDB-lite"/>
    </source>
</evidence>
<name>A0A1G7XST1_9GAMM</name>
<accession>A0A1G7XST1</accession>
<feature type="region of interest" description="Disordered" evidence="1">
    <location>
        <begin position="1"/>
        <end position="22"/>
    </location>
</feature>
<proteinExistence type="predicted"/>
<dbReference type="AlphaFoldDB" id="A0A1G7XST1"/>
<sequence length="109" mass="11970">MSGTVVRREFPEGKPWPPIDHPATYEEAEALAGHRLDRRKNFAIIRGIVHDSAEWTDTCSGCACDCGCMGSHGNAGCSECGHTGKRRQAMWVPIDSMMETYLSQDSEPA</sequence>